<dbReference type="PANTHER" id="PTHR48228:SF6">
    <property type="entry name" value="L-CARNITINE COA-TRANSFERASE"/>
    <property type="match status" value="1"/>
</dbReference>
<dbReference type="PANTHER" id="PTHR48228">
    <property type="entry name" value="SUCCINYL-COA--D-CITRAMALATE COA-TRANSFERASE"/>
    <property type="match status" value="1"/>
</dbReference>
<proteinExistence type="inferred from homology"/>
<comment type="similarity">
    <text evidence="1">Belongs to the CoA-transferase III family.</text>
</comment>
<accession>A0AB39PH80</accession>
<dbReference type="SUPFAM" id="SSF89796">
    <property type="entry name" value="CoA-transferase family III (CaiB/BaiF)"/>
    <property type="match status" value="1"/>
</dbReference>
<dbReference type="RefSeq" id="WP_369238021.1">
    <property type="nucleotide sequence ID" value="NZ_CP163435.1"/>
</dbReference>
<dbReference type="Gene3D" id="3.40.50.10540">
    <property type="entry name" value="Crotonobetainyl-coa:carnitine coa-transferase, domain 1"/>
    <property type="match status" value="1"/>
</dbReference>
<reference evidence="3" key="1">
    <citation type="submission" date="2024-07" db="EMBL/GenBank/DDBJ databases">
        <authorList>
            <person name="Yu S.T."/>
        </authorList>
    </citation>
    <scope>NUCLEOTIDE SEQUENCE</scope>
    <source>
        <strain evidence="3">R21</strain>
    </source>
</reference>
<keyword evidence="2 3" id="KW-0808">Transferase</keyword>
<gene>
    <name evidence="3" type="ORF">AB5J56_33035</name>
</gene>
<dbReference type="InterPro" id="IPR003673">
    <property type="entry name" value="CoA-Trfase_fam_III"/>
</dbReference>
<dbReference type="InterPro" id="IPR023606">
    <property type="entry name" value="CoA-Trfase_III_dom_1_sf"/>
</dbReference>
<dbReference type="GO" id="GO:0016740">
    <property type="term" value="F:transferase activity"/>
    <property type="evidence" value="ECO:0007669"/>
    <property type="project" value="UniProtKB-KW"/>
</dbReference>
<evidence type="ECO:0000256" key="1">
    <source>
        <dbReference type="ARBA" id="ARBA00008383"/>
    </source>
</evidence>
<organism evidence="3">
    <name type="scientific">Streptomyces sp. R21</name>
    <dbReference type="NCBI Taxonomy" id="3238627"/>
    <lineage>
        <taxon>Bacteria</taxon>
        <taxon>Bacillati</taxon>
        <taxon>Actinomycetota</taxon>
        <taxon>Actinomycetes</taxon>
        <taxon>Kitasatosporales</taxon>
        <taxon>Streptomycetaceae</taxon>
        <taxon>Streptomyces</taxon>
    </lineage>
</organism>
<sequence>MSAPTDAQPSGAQPEFGPLAGLRVLDLATLFAGPLAATMLGDFGAEVIKVEHPGRPDPSRGHGPSKDGIGLWWKLLGRNKRTITLDLSKPGGRATLLRLAATADVIVENFRPGTLEKWDLGWEELSTANPRLVLARVTGFGQFGPYAHRPGFGTLAEAMSGFAAVTGEPDAPPTLPPFGLADSIAGLATAYAVMAALRGRDLTGHGQVIDMAIIEPILTVLGPQPLWYDQLGHVQPRTGNRSANNAPRNTYRTADGSWVAVSTSAQSIAERVLRLVGRPDLIAEPWFATGADRARHTDVLDEAVGSWIADRTRAEVVEAFEKAEAAVAPIQDVRDVMADPQYAALDSITTVDDPELGSLRMQNVLFRLSATPGAIRWAGRPHGADTHTVLTELGLSDAEITALRSAGAL</sequence>
<dbReference type="Gene3D" id="3.30.1540.10">
    <property type="entry name" value="formyl-coa transferase, domain 3"/>
    <property type="match status" value="1"/>
</dbReference>
<dbReference type="AlphaFoldDB" id="A0AB39PH80"/>
<dbReference type="EMBL" id="CP163435">
    <property type="protein sequence ID" value="XDQ29226.1"/>
    <property type="molecule type" value="Genomic_DNA"/>
</dbReference>
<name>A0AB39PH80_9ACTN</name>
<protein>
    <submittedName>
        <fullName evidence="3">CaiB/BaiF CoA transferase family protein</fullName>
    </submittedName>
</protein>
<evidence type="ECO:0000313" key="3">
    <source>
        <dbReference type="EMBL" id="XDQ29226.1"/>
    </source>
</evidence>
<dbReference type="InterPro" id="IPR050509">
    <property type="entry name" value="CoA-transferase_III"/>
</dbReference>
<evidence type="ECO:0000256" key="2">
    <source>
        <dbReference type="ARBA" id="ARBA00022679"/>
    </source>
</evidence>
<dbReference type="InterPro" id="IPR044855">
    <property type="entry name" value="CoA-Trfase_III_dom3_sf"/>
</dbReference>
<dbReference type="Pfam" id="PF02515">
    <property type="entry name" value="CoA_transf_3"/>
    <property type="match status" value="1"/>
</dbReference>